<dbReference type="InterPro" id="IPR027396">
    <property type="entry name" value="DsrEFH-like"/>
</dbReference>
<dbReference type="Pfam" id="PF02635">
    <property type="entry name" value="DsrE"/>
    <property type="match status" value="1"/>
</dbReference>
<organism evidence="2 3">
    <name type="scientific">Massilia solisilvae</name>
    <dbReference type="NCBI Taxonomy" id="1811225"/>
    <lineage>
        <taxon>Bacteria</taxon>
        <taxon>Pseudomonadati</taxon>
        <taxon>Pseudomonadota</taxon>
        <taxon>Betaproteobacteria</taxon>
        <taxon>Burkholderiales</taxon>
        <taxon>Oxalobacteraceae</taxon>
        <taxon>Telluria group</taxon>
        <taxon>Massilia</taxon>
    </lineage>
</organism>
<feature type="signal peptide" evidence="1">
    <location>
        <begin position="1"/>
        <end position="21"/>
    </location>
</feature>
<gene>
    <name evidence="2" type="ORF">NX773_05685</name>
</gene>
<evidence type="ECO:0000256" key="1">
    <source>
        <dbReference type="SAM" id="SignalP"/>
    </source>
</evidence>
<dbReference type="Proteomes" id="UP001205861">
    <property type="component" value="Unassembled WGS sequence"/>
</dbReference>
<protein>
    <submittedName>
        <fullName evidence="2">DsrE family protein</fullName>
    </submittedName>
</protein>
<dbReference type="SUPFAM" id="SSF75169">
    <property type="entry name" value="DsrEFH-like"/>
    <property type="match status" value="1"/>
</dbReference>
<sequence length="149" mass="16086">MKILRILVLALLAWVTFGAAARPLSMGAAPAPREEKVVYHITDAKLATGALNNIRNHLKASPGVKIVVVANGAGIDFLLEGATNANGNPYDATVQELVMRNRVEFRVCNNTLEARHIDKSRVIPEATIVPSGVAEVARLQMEGYAYLKP</sequence>
<dbReference type="EMBL" id="JANUGV010000001">
    <property type="protein sequence ID" value="MCS0607650.1"/>
    <property type="molecule type" value="Genomic_DNA"/>
</dbReference>
<name>A0ABT2BHX4_9BURK</name>
<keyword evidence="3" id="KW-1185">Reference proteome</keyword>
<feature type="chain" id="PRO_5046664617" evidence="1">
    <location>
        <begin position="22"/>
        <end position="149"/>
    </location>
</feature>
<proteinExistence type="predicted"/>
<evidence type="ECO:0000313" key="2">
    <source>
        <dbReference type="EMBL" id="MCS0607650.1"/>
    </source>
</evidence>
<comment type="caution">
    <text evidence="2">The sequence shown here is derived from an EMBL/GenBank/DDBJ whole genome shotgun (WGS) entry which is preliminary data.</text>
</comment>
<dbReference type="InterPro" id="IPR003787">
    <property type="entry name" value="Sulphur_relay_DsrE/F-like"/>
</dbReference>
<reference evidence="2 3" key="1">
    <citation type="submission" date="2022-08" db="EMBL/GenBank/DDBJ databases">
        <title>Reclassification of Massilia species as members of the genera Telluria, Duganella, Pseudoduganella, Mokoshia gen. nov. and Zemynaea gen. nov. using orthogonal and non-orthogonal genome-based approaches.</title>
        <authorList>
            <person name="Bowman J.P."/>
        </authorList>
    </citation>
    <scope>NUCLEOTIDE SEQUENCE [LARGE SCALE GENOMIC DNA]</scope>
    <source>
        <strain evidence="2 3">JCM 31607</strain>
    </source>
</reference>
<dbReference type="Gene3D" id="3.40.1260.10">
    <property type="entry name" value="DsrEFH-like"/>
    <property type="match status" value="1"/>
</dbReference>
<evidence type="ECO:0000313" key="3">
    <source>
        <dbReference type="Proteomes" id="UP001205861"/>
    </source>
</evidence>
<dbReference type="RefSeq" id="WP_258855352.1">
    <property type="nucleotide sequence ID" value="NZ_JANUGV010000001.1"/>
</dbReference>
<accession>A0ABT2BHX4</accession>
<keyword evidence="1" id="KW-0732">Signal</keyword>
<dbReference type="PANTHER" id="PTHR37691">
    <property type="entry name" value="BLR3518 PROTEIN"/>
    <property type="match status" value="1"/>
</dbReference>
<dbReference type="PANTHER" id="PTHR37691:SF1">
    <property type="entry name" value="BLR3518 PROTEIN"/>
    <property type="match status" value="1"/>
</dbReference>